<dbReference type="OrthoDB" id="10260614at2759"/>
<dbReference type="STRING" id="237561.A0A1D8PJD6"/>
<feature type="transmembrane region" description="Helical" evidence="7">
    <location>
        <begin position="127"/>
        <end position="145"/>
    </location>
</feature>
<keyword evidence="6 7" id="KW-0472">Membrane</keyword>
<dbReference type="Pfam" id="PF01694">
    <property type="entry name" value="Rhomboid"/>
    <property type="match status" value="1"/>
</dbReference>
<dbReference type="OMA" id="LWYPRIA"/>
<evidence type="ECO:0000313" key="9">
    <source>
        <dbReference type="CGD" id="CAL0000196300"/>
    </source>
</evidence>
<dbReference type="SUPFAM" id="SSF144091">
    <property type="entry name" value="Rhomboid-like"/>
    <property type="match status" value="1"/>
</dbReference>
<reference evidence="10 11" key="3">
    <citation type="journal article" date="2013" name="Genome Biol.">
        <title>Assembly of a phased diploid Candida albicans genome facilitates allele-specific measurements and provides a simple model for repeat and indel structure.</title>
        <authorList>
            <person name="Muzzey D."/>
            <person name="Schwartz K."/>
            <person name="Weissman J.S."/>
            <person name="Sherlock G."/>
        </authorList>
    </citation>
    <scope>NUCLEOTIDE SEQUENCE [LARGE SCALE GENOMIC DNA]</scope>
    <source>
        <strain evidence="11">SC5314 / ATCC MYA-2876</strain>
    </source>
</reference>
<dbReference type="RefSeq" id="XP_721720.1">
    <property type="nucleotide sequence ID" value="XM_716627.2"/>
</dbReference>
<dbReference type="GO" id="GO:0010821">
    <property type="term" value="P:regulation of mitochondrion organization"/>
    <property type="evidence" value="ECO:0007669"/>
    <property type="project" value="EnsemblFungi"/>
</dbReference>
<reference evidence="10 11" key="1">
    <citation type="journal article" date="2004" name="Proc. Natl. Acad. Sci. U.S.A.">
        <title>The diploid genome sequence of Candida albicans.</title>
        <authorList>
            <person name="Jones T."/>
            <person name="Federspiel N.A."/>
            <person name="Chibana H."/>
            <person name="Dungan J."/>
            <person name="Kalman S."/>
            <person name="Magee B.B."/>
            <person name="Newport G."/>
            <person name="Thorstenson Y.R."/>
            <person name="Agabian N."/>
            <person name="Magee P.T."/>
            <person name="Davis R.W."/>
            <person name="Scherer S."/>
        </authorList>
    </citation>
    <scope>NUCLEOTIDE SEQUENCE [LARGE SCALE GENOMIC DNA]</scope>
    <source>
        <strain evidence="11">SC5314 / ATCC MYA-2876</strain>
    </source>
</reference>
<evidence type="ECO:0000256" key="7">
    <source>
        <dbReference type="SAM" id="Phobius"/>
    </source>
</evidence>
<keyword evidence="10" id="KW-0645">Protease</keyword>
<evidence type="ECO:0000256" key="4">
    <source>
        <dbReference type="ARBA" id="ARBA00022801"/>
    </source>
</evidence>
<proteinExistence type="inferred from homology"/>
<keyword evidence="4" id="KW-0378">Hydrolase</keyword>
<gene>
    <name evidence="10" type="ordered locus">CAALFM_C302030WA</name>
    <name evidence="9" type="ordered locus">orf19.9211</name>
</gene>
<evidence type="ECO:0000256" key="6">
    <source>
        <dbReference type="ARBA" id="ARBA00023136"/>
    </source>
</evidence>
<dbReference type="FunFam" id="1.20.1540.10:FF:000012">
    <property type="entry name" value="Rhomboid family protein"/>
    <property type="match status" value="1"/>
</dbReference>
<dbReference type="GO" id="GO:0004252">
    <property type="term" value="F:serine-type endopeptidase activity"/>
    <property type="evidence" value="ECO:0000318"/>
    <property type="project" value="GO_Central"/>
</dbReference>
<evidence type="ECO:0000313" key="11">
    <source>
        <dbReference type="Proteomes" id="UP000000559"/>
    </source>
</evidence>
<dbReference type="AlphaFoldDB" id="A0A1D8PJD6"/>
<dbReference type="eggNOG" id="KOG2980">
    <property type="taxonomic scope" value="Eukaryota"/>
</dbReference>
<comment type="subcellular location">
    <subcellularLocation>
        <location evidence="1">Membrane</location>
        <topology evidence="1">Multi-pass membrane protein</topology>
    </subcellularLocation>
</comment>
<feature type="transmembrane region" description="Helical" evidence="7">
    <location>
        <begin position="233"/>
        <end position="253"/>
    </location>
</feature>
<feature type="transmembrane region" description="Helical" evidence="7">
    <location>
        <begin position="179"/>
        <end position="200"/>
    </location>
</feature>
<feature type="domain" description="Peptidase S54 rhomboid" evidence="8">
    <location>
        <begin position="166"/>
        <end position="310"/>
    </location>
</feature>
<evidence type="ECO:0000256" key="5">
    <source>
        <dbReference type="ARBA" id="ARBA00022989"/>
    </source>
</evidence>
<evidence type="ECO:0000256" key="3">
    <source>
        <dbReference type="ARBA" id="ARBA00022692"/>
    </source>
</evidence>
<dbReference type="Gene3D" id="1.20.1540.10">
    <property type="entry name" value="Rhomboid-like"/>
    <property type="match status" value="1"/>
</dbReference>
<dbReference type="EMBL" id="CP017625">
    <property type="protein sequence ID" value="AOW28241.1"/>
    <property type="molecule type" value="Genomic_DNA"/>
</dbReference>
<evidence type="ECO:0000259" key="8">
    <source>
        <dbReference type="Pfam" id="PF01694"/>
    </source>
</evidence>
<organism evidence="10 11">
    <name type="scientific">Candida albicans (strain SC5314 / ATCC MYA-2876)</name>
    <name type="common">Yeast</name>
    <dbReference type="NCBI Taxonomy" id="237561"/>
    <lineage>
        <taxon>Eukaryota</taxon>
        <taxon>Fungi</taxon>
        <taxon>Dikarya</taxon>
        <taxon>Ascomycota</taxon>
        <taxon>Saccharomycotina</taxon>
        <taxon>Pichiomycetes</taxon>
        <taxon>Debaryomycetaceae</taxon>
        <taxon>Candida/Lodderomyces clade</taxon>
        <taxon>Candida</taxon>
    </lineage>
</organism>
<dbReference type="InParanoid" id="A0A1D8PJD6"/>
<feature type="transmembrane region" description="Helical" evidence="7">
    <location>
        <begin position="293"/>
        <end position="311"/>
    </location>
</feature>
<dbReference type="Proteomes" id="UP000000559">
    <property type="component" value="Chromosome 3"/>
</dbReference>
<feature type="transmembrane region" description="Helical" evidence="7">
    <location>
        <begin position="207"/>
        <end position="227"/>
    </location>
</feature>
<comment type="similarity">
    <text evidence="2">Belongs to the peptidase S54 family.</text>
</comment>
<protein>
    <submittedName>
        <fullName evidence="10">Rhomboid protease</fullName>
    </submittedName>
</protein>
<accession>A0A1D8PJD6</accession>
<evidence type="ECO:0000313" key="10">
    <source>
        <dbReference type="EMBL" id="AOW28241.1"/>
    </source>
</evidence>
<feature type="transmembrane region" description="Helical" evidence="7">
    <location>
        <begin position="260"/>
        <end position="281"/>
    </location>
</feature>
<dbReference type="InterPro" id="IPR050925">
    <property type="entry name" value="Rhomboid_protease_S54"/>
</dbReference>
<dbReference type="GO" id="GO:0006465">
    <property type="term" value="P:signal peptide processing"/>
    <property type="evidence" value="ECO:0000318"/>
    <property type="project" value="GO_Central"/>
</dbReference>
<keyword evidence="11" id="KW-1185">Reference proteome</keyword>
<dbReference type="InterPro" id="IPR035952">
    <property type="entry name" value="Rhomboid-like_sf"/>
</dbReference>
<dbReference type="FunCoup" id="A0A1D8PJD6">
    <property type="interactions" value="658"/>
</dbReference>
<sequence length="327" mass="37359">MFPFTKLTSNICLKNHFFSNGNLLSLSLKNMRQQKVLSFRSNIQLLQSNFIPIRGYIRETVYQQTRNSPLRRSSTWKQYNSFYNRSNWDKLKKPLLFTIAFCVGTTLVTPYLFTYTPLSYFKRNPQSLLWSLIGINGAVFLMWRIPRLQWFTMKYGILFKDNLQSPWTLLGSAFSHQSFAHFFINMLAFQSFGSTLVAFLGVSNFTIMYLNSAVISSFASLAIPMFLGSSLSVASLGASGAIFSVFGVFSFLFPASPVGLFFIPIPGGAWMLFLGTTLWNAAGTVLRWGTFDYAAHLGGSIVGIAYGYWYNRKRKQQIRRRRHTLDF</sequence>
<evidence type="ECO:0000256" key="1">
    <source>
        <dbReference type="ARBA" id="ARBA00004141"/>
    </source>
</evidence>
<dbReference type="CGD" id="CAL0000196300">
    <property type="gene designation" value="orf19.9211"/>
</dbReference>
<reference evidence="10 11" key="2">
    <citation type="journal article" date="2007" name="Genome Biol.">
        <title>Assembly of the Candida albicans genome into sixteen supercontigs aligned on the eight chromosomes.</title>
        <authorList>
            <person name="van het Hoog M."/>
            <person name="Rast T.J."/>
            <person name="Martchenko M."/>
            <person name="Grindle S."/>
            <person name="Dignard D."/>
            <person name="Hogues H."/>
            <person name="Cuomo C."/>
            <person name="Berriman M."/>
            <person name="Scherer S."/>
            <person name="Magee B.B."/>
            <person name="Whiteway M."/>
            <person name="Chibana H."/>
            <person name="Nantel A."/>
            <person name="Magee P.T."/>
        </authorList>
    </citation>
    <scope>GENOME REANNOTATION</scope>
    <source>
        <strain evidence="11">SC5314 / ATCC MYA-2876</strain>
    </source>
</reference>
<dbReference type="VEuPathDB" id="FungiDB:C3_02030W_A"/>
<dbReference type="GO" id="GO:0005743">
    <property type="term" value="C:mitochondrial inner membrane"/>
    <property type="evidence" value="ECO:0007669"/>
    <property type="project" value="EnsemblFungi"/>
</dbReference>
<dbReference type="KEGG" id="cal:CAALFM_C302030WA"/>
<dbReference type="PANTHER" id="PTHR43731">
    <property type="entry name" value="RHOMBOID PROTEASE"/>
    <property type="match status" value="1"/>
</dbReference>
<dbReference type="PANTHER" id="PTHR43731:SF14">
    <property type="entry name" value="PRESENILIN-ASSOCIATED RHOMBOID-LIKE PROTEIN, MITOCHONDRIAL"/>
    <property type="match status" value="1"/>
</dbReference>
<keyword evidence="5 7" id="KW-1133">Transmembrane helix</keyword>
<name>A0A1D8PJD6_CANAL</name>
<evidence type="ECO:0000256" key="2">
    <source>
        <dbReference type="ARBA" id="ARBA00009045"/>
    </source>
</evidence>
<dbReference type="GeneID" id="3636580"/>
<feature type="transmembrane region" description="Helical" evidence="7">
    <location>
        <begin position="95"/>
        <end position="115"/>
    </location>
</feature>
<keyword evidence="3 7" id="KW-0812">Transmembrane</keyword>
<dbReference type="InterPro" id="IPR022764">
    <property type="entry name" value="Peptidase_S54_rhomboid_dom"/>
</dbReference>